<feature type="compositionally biased region" description="Basic residues" evidence="1">
    <location>
        <begin position="315"/>
        <end position="324"/>
    </location>
</feature>
<dbReference type="Proteomes" id="UP001374579">
    <property type="component" value="Unassembled WGS sequence"/>
</dbReference>
<comment type="caution">
    <text evidence="2">The sequence shown here is derived from an EMBL/GenBank/DDBJ whole genome shotgun (WGS) entry which is preliminary data.</text>
</comment>
<feature type="compositionally biased region" description="Polar residues" evidence="1">
    <location>
        <begin position="442"/>
        <end position="452"/>
    </location>
</feature>
<protein>
    <submittedName>
        <fullName evidence="2">Uncharacterized protein</fullName>
    </submittedName>
</protein>
<evidence type="ECO:0000256" key="1">
    <source>
        <dbReference type="SAM" id="MobiDB-lite"/>
    </source>
</evidence>
<evidence type="ECO:0000313" key="3">
    <source>
        <dbReference type="Proteomes" id="UP001374579"/>
    </source>
</evidence>
<keyword evidence="3" id="KW-1185">Reference proteome</keyword>
<organism evidence="2 3">
    <name type="scientific">Littorina saxatilis</name>
    <dbReference type="NCBI Taxonomy" id="31220"/>
    <lineage>
        <taxon>Eukaryota</taxon>
        <taxon>Metazoa</taxon>
        <taxon>Spiralia</taxon>
        <taxon>Lophotrochozoa</taxon>
        <taxon>Mollusca</taxon>
        <taxon>Gastropoda</taxon>
        <taxon>Caenogastropoda</taxon>
        <taxon>Littorinimorpha</taxon>
        <taxon>Littorinoidea</taxon>
        <taxon>Littorinidae</taxon>
        <taxon>Littorina</taxon>
    </lineage>
</organism>
<dbReference type="EMBL" id="JBAMIC010000011">
    <property type="protein sequence ID" value="KAK7100253.1"/>
    <property type="molecule type" value="Genomic_DNA"/>
</dbReference>
<gene>
    <name evidence="2" type="ORF">V1264_023237</name>
</gene>
<accession>A0AAN9B6T3</accession>
<feature type="region of interest" description="Disordered" evidence="1">
    <location>
        <begin position="29"/>
        <end position="63"/>
    </location>
</feature>
<feature type="region of interest" description="Disordered" evidence="1">
    <location>
        <begin position="409"/>
        <end position="490"/>
    </location>
</feature>
<evidence type="ECO:0000313" key="2">
    <source>
        <dbReference type="EMBL" id="KAK7100253.1"/>
    </source>
</evidence>
<feature type="compositionally biased region" description="Polar residues" evidence="1">
    <location>
        <begin position="412"/>
        <end position="428"/>
    </location>
</feature>
<sequence length="603" mass="67107">MASYRKQLSLLKPGLSVSVSVNAKREVKVHPDRDTMSSLTITPPGSPPGALADDHQTHDPQTTDQQIQAQKLIVANLLTPNASPIHETDAYSLMKASCVYHATPVVKSPPRQPPVQPRAVITACASVPVKSLTSKKVQGFVHPNIVDEAICDIFRKIDTKVRTVYPQVPTHRQAVVDRIPIVVPADMEAFEKNQGFVAKPCPQCMQLPGPVFDMDCDDSCHRPSTPPNLTVNDYRSAMEDVCKYDMPTLVRAREVADLAMWSKREEYSRKSFLQSILDVTPDLMDSDGCDESGYDTPDEGYAVQSSALEARLRRRMKKAKRRKRESIDAHNKHASQANNSELFAVLLEDVKPRIIVTSNKNSSDMRVPDLKIHTYIPTDHNSYCAPAKSPKPAPHVELGMDGIVVVKEPNGRLNTTVPGSLPTDSTTPRKILSQVGQRKRTSMPSPNSSLNFKRSKRSPHGKEEPDCDPESRAMVAEKKEKHKQSERVRRNKSSLLIKSLQSYIANTCGKNYFKCKNRSENPSKQATVETTVARYMELDNANNNALLSMNSTFTSAVEMLKGLQRRTHSGDQFRTLSQAMKAEADALKVQISERLQLAQTYGK</sequence>
<name>A0AAN9B6T3_9CAEN</name>
<proteinExistence type="predicted"/>
<feature type="compositionally biased region" description="Basic and acidic residues" evidence="1">
    <location>
        <begin position="460"/>
        <end position="488"/>
    </location>
</feature>
<reference evidence="2 3" key="1">
    <citation type="submission" date="2024-02" db="EMBL/GenBank/DDBJ databases">
        <title>Chromosome-scale genome assembly of the rough periwinkle Littorina saxatilis.</title>
        <authorList>
            <person name="De Jode A."/>
            <person name="Faria R."/>
            <person name="Formenti G."/>
            <person name="Sims Y."/>
            <person name="Smith T.P."/>
            <person name="Tracey A."/>
            <person name="Wood J.M.D."/>
            <person name="Zagrodzka Z.B."/>
            <person name="Johannesson K."/>
            <person name="Butlin R.K."/>
            <person name="Leder E.H."/>
        </authorList>
    </citation>
    <scope>NUCLEOTIDE SEQUENCE [LARGE SCALE GENOMIC DNA]</scope>
    <source>
        <strain evidence="2">Snail1</strain>
        <tissue evidence="2">Muscle</tissue>
    </source>
</reference>
<dbReference type="AlphaFoldDB" id="A0AAN9B6T3"/>
<feature type="region of interest" description="Disordered" evidence="1">
    <location>
        <begin position="315"/>
        <end position="334"/>
    </location>
</feature>